<reference evidence="9" key="1">
    <citation type="submission" date="2016-10" db="EMBL/GenBank/DDBJ databases">
        <authorList>
            <person name="Varghese N."/>
            <person name="Submissions S."/>
        </authorList>
    </citation>
    <scope>NUCLEOTIDE SEQUENCE [LARGE SCALE GENOMIC DNA]</scope>
    <source>
        <strain evidence="9">DSM 13490</strain>
    </source>
</reference>
<dbReference type="GO" id="GO:0046872">
    <property type="term" value="F:metal ion binding"/>
    <property type="evidence" value="ECO:0007669"/>
    <property type="project" value="UniProtKB-KW"/>
</dbReference>
<dbReference type="PANTHER" id="PTHR43787:SF11">
    <property type="entry name" value="UPF0026 PROTEIN SLR1464"/>
    <property type="match status" value="1"/>
</dbReference>
<gene>
    <name evidence="8" type="ORF">SAMN03080603_01418</name>
</gene>
<comment type="cofactor">
    <cofactor evidence="1">
        <name>[4Fe-4S] cluster</name>
        <dbReference type="ChEBI" id="CHEBI:49883"/>
    </cofactor>
</comment>
<evidence type="ECO:0000256" key="1">
    <source>
        <dbReference type="ARBA" id="ARBA00001966"/>
    </source>
</evidence>
<keyword evidence="3" id="KW-0949">S-adenosyl-L-methionine</keyword>
<dbReference type="PANTHER" id="PTHR43787">
    <property type="entry name" value="FEMO COFACTOR BIOSYNTHESIS PROTEIN NIFB-RELATED"/>
    <property type="match status" value="1"/>
</dbReference>
<keyword evidence="5" id="KW-0408">Iron</keyword>
<accession>A0A1H3GBS4</accession>
<feature type="domain" description="Radical SAM core" evidence="7">
    <location>
        <begin position="8"/>
        <end position="245"/>
    </location>
</feature>
<dbReference type="GO" id="GO:0051539">
    <property type="term" value="F:4 iron, 4 sulfur cluster binding"/>
    <property type="evidence" value="ECO:0007669"/>
    <property type="project" value="UniProtKB-KW"/>
</dbReference>
<proteinExistence type="predicted"/>
<evidence type="ECO:0000256" key="2">
    <source>
        <dbReference type="ARBA" id="ARBA00022485"/>
    </source>
</evidence>
<evidence type="ECO:0000313" key="9">
    <source>
        <dbReference type="Proteomes" id="UP000199266"/>
    </source>
</evidence>
<dbReference type="Pfam" id="PF04055">
    <property type="entry name" value="Radical_SAM"/>
    <property type="match status" value="1"/>
</dbReference>
<evidence type="ECO:0000256" key="4">
    <source>
        <dbReference type="ARBA" id="ARBA00022723"/>
    </source>
</evidence>
<dbReference type="InterPro" id="IPR013785">
    <property type="entry name" value="Aldolase_TIM"/>
</dbReference>
<keyword evidence="4" id="KW-0479">Metal-binding</keyword>
<name>A0A1H3GBS4_9BACT</name>
<dbReference type="RefSeq" id="WP_091461654.1">
    <property type="nucleotide sequence ID" value="NZ_FNPD01000008.1"/>
</dbReference>
<dbReference type="PROSITE" id="PS51918">
    <property type="entry name" value="RADICAL_SAM"/>
    <property type="match status" value="1"/>
</dbReference>
<dbReference type="InterPro" id="IPR007197">
    <property type="entry name" value="rSAM"/>
</dbReference>
<dbReference type="GO" id="GO:0003824">
    <property type="term" value="F:catalytic activity"/>
    <property type="evidence" value="ECO:0007669"/>
    <property type="project" value="InterPro"/>
</dbReference>
<keyword evidence="6" id="KW-0411">Iron-sulfur</keyword>
<dbReference type="SFLD" id="SFLDG01083">
    <property type="entry name" value="Uncharacterised_Radical_SAM_Su"/>
    <property type="match status" value="1"/>
</dbReference>
<dbReference type="Gene3D" id="3.20.20.70">
    <property type="entry name" value="Aldolase class I"/>
    <property type="match status" value="1"/>
</dbReference>
<evidence type="ECO:0000256" key="5">
    <source>
        <dbReference type="ARBA" id="ARBA00023004"/>
    </source>
</evidence>
<protein>
    <submittedName>
        <fullName evidence="8">Wyosine [tRNA(Phe)-imidazoG37] synthetase, radical SAM superfamily</fullName>
    </submittedName>
</protein>
<evidence type="ECO:0000313" key="8">
    <source>
        <dbReference type="EMBL" id="SDX99954.1"/>
    </source>
</evidence>
<evidence type="ECO:0000256" key="6">
    <source>
        <dbReference type="ARBA" id="ARBA00023014"/>
    </source>
</evidence>
<dbReference type="Proteomes" id="UP000199266">
    <property type="component" value="Unassembled WGS sequence"/>
</dbReference>
<organism evidence="8 9">
    <name type="scientific">Acetomicrobium thermoterrenum DSM 13490</name>
    <dbReference type="NCBI Taxonomy" id="1120987"/>
    <lineage>
        <taxon>Bacteria</taxon>
        <taxon>Thermotogati</taxon>
        <taxon>Synergistota</taxon>
        <taxon>Synergistia</taxon>
        <taxon>Synergistales</taxon>
        <taxon>Acetomicrobiaceae</taxon>
        <taxon>Acetomicrobium</taxon>
    </lineage>
</organism>
<evidence type="ECO:0000259" key="7">
    <source>
        <dbReference type="PROSITE" id="PS51918"/>
    </source>
</evidence>
<keyword evidence="9" id="KW-1185">Reference proteome</keyword>
<dbReference type="SFLD" id="SFLDS00029">
    <property type="entry name" value="Radical_SAM"/>
    <property type="match status" value="1"/>
</dbReference>
<dbReference type="SUPFAM" id="SSF102114">
    <property type="entry name" value="Radical SAM enzymes"/>
    <property type="match status" value="1"/>
</dbReference>
<keyword evidence="2" id="KW-0004">4Fe-4S</keyword>
<sequence>MSIFGPVPSRRLGSSLGINNIPYKICSYTCVYCQIGPTLRMETQRQHYSDPEELAARVKKRLSQLVETGERVDYLTIVPDGEPTLDLALEELLLRLKETGIPVAVISNASLISKADVRRALYVADWVSLKIDALTENLWKRIDRPHPSLDHGDILVGMEEFARSYKGTLCSETMLVKGLNDGPAELEKVARFISSSLSPSKAYISVPTRPPAASWVQMPDAETVAAAYAIFTEQGIDTETLTGYEGNAFVVTDDPVEEILNITAVHPMRSDAVKEVLRRKGSDEKSIDRLVAEGRIRRVQYGNWVYYVRVMKEGER</sequence>
<dbReference type="AlphaFoldDB" id="A0A1H3GBS4"/>
<evidence type="ECO:0000256" key="3">
    <source>
        <dbReference type="ARBA" id="ARBA00022691"/>
    </source>
</evidence>
<dbReference type="EMBL" id="FNPD01000008">
    <property type="protein sequence ID" value="SDX99954.1"/>
    <property type="molecule type" value="Genomic_DNA"/>
</dbReference>
<dbReference type="InterPro" id="IPR058240">
    <property type="entry name" value="rSAM_sf"/>
</dbReference>
<dbReference type="InterPro" id="IPR040084">
    <property type="entry name" value="GTPase_Obg"/>
</dbReference>